<reference evidence="3 4" key="1">
    <citation type="journal article" date="2018" name="J. Microbiol.">
        <title>Bacillus spongiae sp. nov., isolated from sponge of Jeju Island.</title>
        <authorList>
            <person name="Lee G.E."/>
            <person name="Im W.T."/>
            <person name="Park J.S."/>
        </authorList>
    </citation>
    <scope>NUCLEOTIDE SEQUENCE [LARGE SCALE GENOMIC DNA]</scope>
    <source>
        <strain evidence="3 4">135PIL107-10</strain>
    </source>
</reference>
<keyword evidence="1" id="KW-1133">Transmembrane helix</keyword>
<evidence type="ECO:0000256" key="1">
    <source>
        <dbReference type="SAM" id="Phobius"/>
    </source>
</evidence>
<feature type="domain" description="YdbS-like PH" evidence="2">
    <location>
        <begin position="66"/>
        <end position="145"/>
    </location>
</feature>
<gene>
    <name evidence="3" type="ORF">WAK64_20345</name>
</gene>
<organism evidence="3 4">
    <name type="scientific">Bacillus spongiae</name>
    <dbReference type="NCBI Taxonomy" id="2683610"/>
    <lineage>
        <taxon>Bacteria</taxon>
        <taxon>Bacillati</taxon>
        <taxon>Bacillota</taxon>
        <taxon>Bacilli</taxon>
        <taxon>Bacillales</taxon>
        <taxon>Bacillaceae</taxon>
        <taxon>Bacillus</taxon>
    </lineage>
</organism>
<dbReference type="Pfam" id="PF03703">
    <property type="entry name" value="bPH_2"/>
    <property type="match status" value="3"/>
</dbReference>
<proteinExistence type="predicted"/>
<feature type="transmembrane region" description="Helical" evidence="1">
    <location>
        <begin position="45"/>
        <end position="64"/>
    </location>
</feature>
<dbReference type="InterPro" id="IPR005182">
    <property type="entry name" value="YdbS-like_PH"/>
</dbReference>
<evidence type="ECO:0000259" key="2">
    <source>
        <dbReference type="Pfam" id="PF03703"/>
    </source>
</evidence>
<protein>
    <submittedName>
        <fullName evidence="3">PH domain-containing protein</fullName>
    </submittedName>
</protein>
<keyword evidence="1" id="KW-0812">Transmembrane</keyword>
<dbReference type="PANTHER" id="PTHR34473:SF2">
    <property type="entry name" value="UPF0699 TRANSMEMBRANE PROTEIN YDBT"/>
    <property type="match status" value="1"/>
</dbReference>
<dbReference type="PANTHER" id="PTHR34473">
    <property type="entry name" value="UPF0699 TRANSMEMBRANE PROTEIN YDBS"/>
    <property type="match status" value="1"/>
</dbReference>
<dbReference type="RefSeq" id="WP_336588825.1">
    <property type="nucleotide sequence ID" value="NZ_JBBAXC010000025.1"/>
</dbReference>
<accession>A0ABU8HJ09</accession>
<evidence type="ECO:0000313" key="3">
    <source>
        <dbReference type="EMBL" id="MEI5909381.1"/>
    </source>
</evidence>
<dbReference type="InterPro" id="IPR014529">
    <property type="entry name" value="UCP026631"/>
</dbReference>
<dbReference type="Proteomes" id="UP001312865">
    <property type="component" value="Unassembled WGS sequence"/>
</dbReference>
<feature type="transmembrane region" description="Helical" evidence="1">
    <location>
        <begin position="219"/>
        <end position="246"/>
    </location>
</feature>
<feature type="domain" description="YdbS-like PH" evidence="2">
    <location>
        <begin position="250"/>
        <end position="320"/>
    </location>
</feature>
<dbReference type="PIRSF" id="PIRSF026631">
    <property type="entry name" value="UCP026631"/>
    <property type="match status" value="1"/>
</dbReference>
<comment type="caution">
    <text evidence="3">The sequence shown here is derived from an EMBL/GenBank/DDBJ whole genome shotgun (WGS) entry which is preliminary data.</text>
</comment>
<feature type="transmembrane region" description="Helical" evidence="1">
    <location>
        <begin position="12"/>
        <end position="33"/>
    </location>
</feature>
<keyword evidence="4" id="KW-1185">Reference proteome</keyword>
<sequence>MISEPKRLHPMAAVSNFTQQLKGFILPLVFALFINGGNENSFWDFIPLIFIGAILFALLIAGVLKWFRFTYRIEEGELRIESGLFVKKKRYIPFERIQSLNFSEGILQRPLGLVKVKVETAGGSDLEAEAVLSAISTKDAEELQLIIRDAKRGKNIDVDDASIQSFVYKMTFRDLFLMALTSSGGLFVLGIFSGIFTQFTEFIPYEAIYEQVEGIVRSGVVFILFVVIFVLLVTWSLSVIGTFLVYGHFTVVKSGDEILISRGILEKKTLTIPLNRIQGIQVIENPIRQWLGFAALHLHSAGGSALDQESINIKLFPFIRKNKIAGLLKELIPSYKLDASLHRAPKRSIRRYMVRESFIVVIPVLVLSIVFFPLGFFSFVLFLLSAIWGYLKYRSAGWHIDNNQFTLQYRKMSKHTMIVLKNRIQSFDQTQSWFQRRNHLVSFALTIKSGAGPKVGKAFYMNEQDGEMIKKWVKPEREYN</sequence>
<evidence type="ECO:0000313" key="4">
    <source>
        <dbReference type="Proteomes" id="UP001312865"/>
    </source>
</evidence>
<feature type="domain" description="YdbS-like PH" evidence="2">
    <location>
        <begin position="393"/>
        <end position="472"/>
    </location>
</feature>
<keyword evidence="1" id="KW-0472">Membrane</keyword>
<feature type="transmembrane region" description="Helical" evidence="1">
    <location>
        <begin position="358"/>
        <end position="391"/>
    </location>
</feature>
<dbReference type="EMBL" id="JBBAXC010000025">
    <property type="protein sequence ID" value="MEI5909381.1"/>
    <property type="molecule type" value="Genomic_DNA"/>
</dbReference>
<feature type="transmembrane region" description="Helical" evidence="1">
    <location>
        <begin position="175"/>
        <end position="199"/>
    </location>
</feature>
<name>A0ABU8HJ09_9BACI</name>